<evidence type="ECO:0000313" key="2">
    <source>
        <dbReference type="EMBL" id="KAJ1197292.1"/>
    </source>
</evidence>
<name>A0AAV7V8Y6_PLEWA</name>
<evidence type="ECO:0000256" key="1">
    <source>
        <dbReference type="SAM" id="MobiDB-lite"/>
    </source>
</evidence>
<feature type="region of interest" description="Disordered" evidence="1">
    <location>
        <begin position="49"/>
        <end position="71"/>
    </location>
</feature>
<protein>
    <submittedName>
        <fullName evidence="2">Uncharacterized protein</fullName>
    </submittedName>
</protein>
<reference evidence="2" key="1">
    <citation type="journal article" date="2022" name="bioRxiv">
        <title>Sequencing and chromosome-scale assembly of the giantPleurodeles waltlgenome.</title>
        <authorList>
            <person name="Brown T."/>
            <person name="Elewa A."/>
            <person name="Iarovenko S."/>
            <person name="Subramanian E."/>
            <person name="Araus A.J."/>
            <person name="Petzold A."/>
            <person name="Susuki M."/>
            <person name="Suzuki K.-i.T."/>
            <person name="Hayashi T."/>
            <person name="Toyoda A."/>
            <person name="Oliveira C."/>
            <person name="Osipova E."/>
            <person name="Leigh N.D."/>
            <person name="Simon A."/>
            <person name="Yun M.H."/>
        </authorList>
    </citation>
    <scope>NUCLEOTIDE SEQUENCE</scope>
    <source>
        <strain evidence="2">20211129_DDA</strain>
        <tissue evidence="2">Liver</tissue>
    </source>
</reference>
<comment type="caution">
    <text evidence="2">The sequence shown here is derived from an EMBL/GenBank/DDBJ whole genome shotgun (WGS) entry which is preliminary data.</text>
</comment>
<dbReference type="EMBL" id="JANPWB010000003">
    <property type="protein sequence ID" value="KAJ1197292.1"/>
    <property type="molecule type" value="Genomic_DNA"/>
</dbReference>
<keyword evidence="3" id="KW-1185">Reference proteome</keyword>
<dbReference type="AlphaFoldDB" id="A0AAV7V8Y6"/>
<organism evidence="2 3">
    <name type="scientific">Pleurodeles waltl</name>
    <name type="common">Iberian ribbed newt</name>
    <dbReference type="NCBI Taxonomy" id="8319"/>
    <lineage>
        <taxon>Eukaryota</taxon>
        <taxon>Metazoa</taxon>
        <taxon>Chordata</taxon>
        <taxon>Craniata</taxon>
        <taxon>Vertebrata</taxon>
        <taxon>Euteleostomi</taxon>
        <taxon>Amphibia</taxon>
        <taxon>Batrachia</taxon>
        <taxon>Caudata</taxon>
        <taxon>Salamandroidea</taxon>
        <taxon>Salamandridae</taxon>
        <taxon>Pleurodelinae</taxon>
        <taxon>Pleurodeles</taxon>
    </lineage>
</organism>
<dbReference type="Proteomes" id="UP001066276">
    <property type="component" value="Chromosome 2_1"/>
</dbReference>
<gene>
    <name evidence="2" type="ORF">NDU88_001154</name>
</gene>
<evidence type="ECO:0000313" key="3">
    <source>
        <dbReference type="Proteomes" id="UP001066276"/>
    </source>
</evidence>
<proteinExistence type="predicted"/>
<accession>A0AAV7V8Y6</accession>
<sequence>MKVCAFCGRPVTRTNRPNFARAPLEEQKEPSSAGNCFILRMSQARRGEEAGAPPRLYSVPLGPGLSKDGRRPFKERAKWLNRSPLEARSEAPARQGGHRGARLRAGVLNIAFQVIFPPPYWESDRIPLLMIPAHHIRAREHGDTTPRAYWQPVMGMKLSRVEAERNADHTRDQIGGC</sequence>